<keyword evidence="2" id="KW-1185">Reference proteome</keyword>
<gene>
    <name evidence="1" type="ORF">NTEN_LOCUS15050</name>
</gene>
<feature type="non-terminal residue" evidence="1">
    <location>
        <position position="76"/>
    </location>
</feature>
<organism evidence="1 2">
    <name type="scientific">Nesidiocoris tenuis</name>
    <dbReference type="NCBI Taxonomy" id="355587"/>
    <lineage>
        <taxon>Eukaryota</taxon>
        <taxon>Metazoa</taxon>
        <taxon>Ecdysozoa</taxon>
        <taxon>Arthropoda</taxon>
        <taxon>Hexapoda</taxon>
        <taxon>Insecta</taxon>
        <taxon>Pterygota</taxon>
        <taxon>Neoptera</taxon>
        <taxon>Paraneoptera</taxon>
        <taxon>Hemiptera</taxon>
        <taxon>Heteroptera</taxon>
        <taxon>Panheteroptera</taxon>
        <taxon>Cimicomorpha</taxon>
        <taxon>Miridae</taxon>
        <taxon>Dicyphina</taxon>
        <taxon>Nesidiocoris</taxon>
    </lineage>
</organism>
<accession>A0A6H5H242</accession>
<reference evidence="1 2" key="1">
    <citation type="submission" date="2020-02" db="EMBL/GenBank/DDBJ databases">
        <authorList>
            <person name="Ferguson B K."/>
        </authorList>
    </citation>
    <scope>NUCLEOTIDE SEQUENCE [LARGE SCALE GENOMIC DNA]</scope>
</reference>
<sequence>MLDFQFTSNRSKFKVTAIKLGGSGKLANLTLSSSRHLEQFYLAADWLVKHQNPVTGGWLNPVRRKGPHGMKDLLPG</sequence>
<dbReference type="AlphaFoldDB" id="A0A6H5H242"/>
<dbReference type="GO" id="GO:0015012">
    <property type="term" value="P:heparan sulfate proteoglycan biosynthetic process"/>
    <property type="evidence" value="ECO:0007669"/>
    <property type="project" value="InterPro"/>
</dbReference>
<evidence type="ECO:0000313" key="1">
    <source>
        <dbReference type="EMBL" id="CAB0009984.1"/>
    </source>
</evidence>
<dbReference type="GO" id="GO:0047464">
    <property type="term" value="F:heparosan-N-sulfate-glucuronate 5-epimerase activity"/>
    <property type="evidence" value="ECO:0007669"/>
    <property type="project" value="InterPro"/>
</dbReference>
<protein>
    <submittedName>
        <fullName evidence="1">Uncharacterized protein</fullName>
    </submittedName>
</protein>
<dbReference type="PANTHER" id="PTHR13174:SF3">
    <property type="entry name" value="D-GLUCURONYL C5-EPIMERASE"/>
    <property type="match status" value="1"/>
</dbReference>
<evidence type="ECO:0000313" key="2">
    <source>
        <dbReference type="Proteomes" id="UP000479000"/>
    </source>
</evidence>
<dbReference type="GO" id="GO:0005794">
    <property type="term" value="C:Golgi apparatus"/>
    <property type="evidence" value="ECO:0007669"/>
    <property type="project" value="TreeGrafter"/>
</dbReference>
<dbReference type="Proteomes" id="UP000479000">
    <property type="component" value="Unassembled WGS sequence"/>
</dbReference>
<dbReference type="PANTHER" id="PTHR13174">
    <property type="entry name" value="D-GLUCURONYL C5-EPIMERASE"/>
    <property type="match status" value="1"/>
</dbReference>
<dbReference type="EMBL" id="CADCXU010022549">
    <property type="protein sequence ID" value="CAB0009984.1"/>
    <property type="molecule type" value="Genomic_DNA"/>
</dbReference>
<name>A0A6H5H242_9HEMI</name>
<dbReference type="InterPro" id="IPR039721">
    <property type="entry name" value="C5-epimerase"/>
</dbReference>
<dbReference type="OrthoDB" id="5914444at2759"/>
<proteinExistence type="predicted"/>